<dbReference type="InterPro" id="IPR021527">
    <property type="entry name" value="DUF2795"/>
</dbReference>
<evidence type="ECO:0000313" key="3">
    <source>
        <dbReference type="Proteomes" id="UP000292564"/>
    </source>
</evidence>
<organism evidence="2 3">
    <name type="scientific">Krasilnikovia cinnamomea</name>
    <dbReference type="NCBI Taxonomy" id="349313"/>
    <lineage>
        <taxon>Bacteria</taxon>
        <taxon>Bacillati</taxon>
        <taxon>Actinomycetota</taxon>
        <taxon>Actinomycetes</taxon>
        <taxon>Micromonosporales</taxon>
        <taxon>Micromonosporaceae</taxon>
        <taxon>Krasilnikovia</taxon>
    </lineage>
</organism>
<dbReference type="Pfam" id="PF11387">
    <property type="entry name" value="DUF2795"/>
    <property type="match status" value="1"/>
</dbReference>
<dbReference type="RefSeq" id="WP_130512384.1">
    <property type="nucleotide sequence ID" value="NZ_SHKY01000001.1"/>
</dbReference>
<dbReference type="Proteomes" id="UP000292564">
    <property type="component" value="Unassembled WGS sequence"/>
</dbReference>
<name>A0A4Q7ZS19_9ACTN</name>
<dbReference type="OrthoDB" id="5519961at2"/>
<protein>
    <submittedName>
        <fullName evidence="2">Uncharacterized protein DUF2795</fullName>
    </submittedName>
</protein>
<gene>
    <name evidence="2" type="ORF">EV385_5886</name>
</gene>
<accession>A0A4Q7ZS19</accession>
<dbReference type="AlphaFoldDB" id="A0A4Q7ZS19"/>
<keyword evidence="3" id="KW-1185">Reference proteome</keyword>
<feature type="region of interest" description="Disordered" evidence="1">
    <location>
        <begin position="1"/>
        <end position="58"/>
    </location>
</feature>
<reference evidence="2 3" key="1">
    <citation type="submission" date="2019-02" db="EMBL/GenBank/DDBJ databases">
        <title>Sequencing the genomes of 1000 actinobacteria strains.</title>
        <authorList>
            <person name="Klenk H.-P."/>
        </authorList>
    </citation>
    <scope>NUCLEOTIDE SEQUENCE [LARGE SCALE GENOMIC DNA]</scope>
    <source>
        <strain evidence="2 3">DSM 45162</strain>
    </source>
</reference>
<sequence length="119" mass="12986">MERGSSKHSSRVDEQMKHEVLGTVQGVTGGRAEEWKMAEPAGEDQPDPTQTLGAGAPNDALSRFGRFIGRSALPGDRDTLRRSAETLEAPDDVLADLDRLPDGVVYDTVVEVWRALGRR</sequence>
<feature type="compositionally biased region" description="Basic and acidic residues" evidence="1">
    <location>
        <begin position="1"/>
        <end position="20"/>
    </location>
</feature>
<dbReference type="EMBL" id="SHKY01000001">
    <property type="protein sequence ID" value="RZU53950.1"/>
    <property type="molecule type" value="Genomic_DNA"/>
</dbReference>
<evidence type="ECO:0000256" key="1">
    <source>
        <dbReference type="SAM" id="MobiDB-lite"/>
    </source>
</evidence>
<evidence type="ECO:0000313" key="2">
    <source>
        <dbReference type="EMBL" id="RZU53950.1"/>
    </source>
</evidence>
<comment type="caution">
    <text evidence="2">The sequence shown here is derived from an EMBL/GenBank/DDBJ whole genome shotgun (WGS) entry which is preliminary data.</text>
</comment>
<proteinExistence type="predicted"/>